<gene>
    <name evidence="3" type="ORF">LC603019_00988</name>
</gene>
<dbReference type="InterPro" id="IPR010099">
    <property type="entry name" value="SDR39U1"/>
</dbReference>
<dbReference type="Proteomes" id="UP000324288">
    <property type="component" value="Chromosome"/>
</dbReference>
<dbReference type="RefSeq" id="WP_053962085.1">
    <property type="nucleotide sequence ID" value="NZ_CAJPTR010000024.1"/>
</dbReference>
<dbReference type="PANTHER" id="PTHR11092">
    <property type="entry name" value="SUGAR NUCLEOTIDE EPIMERASE RELATED"/>
    <property type="match status" value="1"/>
</dbReference>
<dbReference type="InterPro" id="IPR001509">
    <property type="entry name" value="Epimerase_deHydtase"/>
</dbReference>
<feature type="domain" description="NAD-dependent epimerase/dehydratase" evidence="2">
    <location>
        <begin position="30"/>
        <end position="236"/>
    </location>
</feature>
<dbReference type="EMBL" id="LR584267">
    <property type="protein sequence ID" value="VHO00806.1"/>
    <property type="molecule type" value="Genomic_DNA"/>
</dbReference>
<dbReference type="Pfam" id="PF01370">
    <property type="entry name" value="Epimerase"/>
    <property type="match status" value="1"/>
</dbReference>
<accession>A0A5E3ZYH4</accession>
<dbReference type="PANTHER" id="PTHR11092:SF0">
    <property type="entry name" value="EPIMERASE FAMILY PROTEIN SDR39U1"/>
    <property type="match status" value="1"/>
</dbReference>
<dbReference type="GeneID" id="84894914"/>
<evidence type="ECO:0000313" key="3">
    <source>
        <dbReference type="EMBL" id="VHO00806.1"/>
    </source>
</evidence>
<organism evidence="3 4">
    <name type="scientific">Lawsonella clevelandensis</name>
    <dbReference type="NCBI Taxonomy" id="1528099"/>
    <lineage>
        <taxon>Bacteria</taxon>
        <taxon>Bacillati</taxon>
        <taxon>Actinomycetota</taxon>
        <taxon>Actinomycetes</taxon>
        <taxon>Mycobacteriales</taxon>
        <taxon>Lawsonellaceae</taxon>
        <taxon>Lawsonella</taxon>
    </lineage>
</organism>
<protein>
    <submittedName>
        <fullName evidence="3">Epimerase family protein</fullName>
    </submittedName>
</protein>
<proteinExistence type="inferred from homology"/>
<reference evidence="3 4" key="1">
    <citation type="submission" date="2019-04" db="EMBL/GenBank/DDBJ databases">
        <authorList>
            <person name="Seth-Smith MB H."/>
            <person name="Seth-Smith H."/>
        </authorList>
    </citation>
    <scope>NUCLEOTIDE SEQUENCE [LARGE SCALE GENOMIC DNA]</scope>
    <source>
        <strain evidence="3">USB-603019</strain>
    </source>
</reference>
<comment type="similarity">
    <text evidence="1">Belongs to the NAD(P)-dependent epimerase/dehydratase family. SDR39U1 subfamily.</text>
</comment>
<keyword evidence="4" id="KW-1185">Reference proteome</keyword>
<evidence type="ECO:0000313" key="4">
    <source>
        <dbReference type="Proteomes" id="UP000324288"/>
    </source>
</evidence>
<dbReference type="PROSITE" id="PS50007">
    <property type="entry name" value="PIPLC_X_DOMAIN"/>
    <property type="match status" value="1"/>
</dbReference>
<evidence type="ECO:0000256" key="1">
    <source>
        <dbReference type="ARBA" id="ARBA00009353"/>
    </source>
</evidence>
<sequence>MEPADTTIHANASAHASGANSCSAAKVHTVAVTGSTGLVGKALCEELRKEGYHVIRLLREGARGLDDRTWNPTNPNPGILNGVDALIHLAGESTEGIWTQDKKRRIRDSRVIPTRKLAELVAQSETVHTFICASAISIYGDSRGAEVLTEVSAPGDGFFADVVQKWEGACQPARAAGKRVVNVRTGIVLSRDGGVLPLLVDIFNWGGGGLIGMGKRWMSWIDIDDLTRIYAMMLTCDKIEGPINATSPEPCTNSHFTKALGIVLDRPTGLIIPAIASTMVGHQGARQLAMSDQRAQPRKLQDLPNHGFFFQYRTIEQSLYHQLPEDD</sequence>
<evidence type="ECO:0000259" key="2">
    <source>
        <dbReference type="Pfam" id="PF01370"/>
    </source>
</evidence>
<name>A0A5E3ZYH4_9ACTN</name>
<dbReference type="AlphaFoldDB" id="A0A5E3ZYH4"/>
<dbReference type="InterPro" id="IPR036291">
    <property type="entry name" value="NAD(P)-bd_dom_sf"/>
</dbReference>
<dbReference type="Gene3D" id="3.40.50.720">
    <property type="entry name" value="NAD(P)-binding Rossmann-like Domain"/>
    <property type="match status" value="1"/>
</dbReference>
<dbReference type="NCBIfam" id="TIGR01777">
    <property type="entry name" value="yfcH"/>
    <property type="match status" value="1"/>
</dbReference>
<dbReference type="SUPFAM" id="SSF51735">
    <property type="entry name" value="NAD(P)-binding Rossmann-fold domains"/>
    <property type="match status" value="1"/>
</dbReference>
<dbReference type="OrthoDB" id="9801773at2"/>